<feature type="compositionally biased region" description="Basic and acidic residues" evidence="1">
    <location>
        <begin position="307"/>
        <end position="321"/>
    </location>
</feature>
<accession>A0A127AWH5</accession>
<dbReference type="EMBL" id="KT624200">
    <property type="protein sequence ID" value="AMM45066.1"/>
    <property type="molecule type" value="Genomic_DNA"/>
</dbReference>
<evidence type="ECO:0000256" key="1">
    <source>
        <dbReference type="SAM" id="MobiDB-lite"/>
    </source>
</evidence>
<reference evidence="2 3" key="1">
    <citation type="submission" date="2015-08" db="EMBL/GenBank/DDBJ databases">
        <authorList>
            <person name="Babu N.S."/>
            <person name="Beckwith C.J."/>
            <person name="Beseler K.G."/>
            <person name="Brison A."/>
            <person name="Carone J.V."/>
            <person name="Caskin T.P."/>
            <person name="Diamond M."/>
            <person name="Durham M.E."/>
            <person name="Foxe J.M."/>
            <person name="Go M."/>
            <person name="Henderson B.A."/>
            <person name="Jones I.B."/>
            <person name="McGettigan J.A."/>
            <person name="Micheletti S.J."/>
            <person name="Nasrallah M.E."/>
            <person name="Ortiz D."/>
            <person name="Piller C.R."/>
            <person name="Privatt S.R."/>
            <person name="Schneider S.L."/>
            <person name="Sharp S."/>
            <person name="Smith T.C."/>
            <person name="Stanton J.D."/>
            <person name="Ullery H.E."/>
            <person name="Wilson R.J."/>
            <person name="Serrano M.G."/>
            <person name="Buck G."/>
            <person name="Lee V."/>
            <person name="Wang Y."/>
            <person name="Carvalho R."/>
            <person name="Voegtly L."/>
            <person name="Shi R."/>
            <person name="Duckworth R."/>
            <person name="Johnson A."/>
            <person name="Loviza R."/>
            <person name="Walstead R."/>
            <person name="Shah Z."/>
            <person name="Kiflezghi M."/>
            <person name="Wade K."/>
            <person name="Ball S.L."/>
            <person name="Bradley K.W."/>
            <person name="Asai D.J."/>
            <person name="Bowman C.A."/>
            <person name="Russell D.A."/>
            <person name="Pope W.H."/>
            <person name="Jacobs-Sera D."/>
            <person name="Hendrix R.W."/>
            <person name="Hatfull G.F."/>
        </authorList>
    </citation>
    <scope>NUCLEOTIDE SEQUENCE [LARGE SCALE GENOMIC DNA]</scope>
</reference>
<feature type="region of interest" description="Disordered" evidence="1">
    <location>
        <begin position="299"/>
        <end position="335"/>
    </location>
</feature>
<sequence>MIQFLRESSDNHLFEAATMNYNNDDTKLMVDFIVSTFGIDVSASKAGRGSDLIYSKMQDPRTAFMIYIDARDFFYIANATEKEMSEFLGTKRWKAANTSKLTAKAGEAIKNGEVGKIISVVNSQEKAHDKLSKWLHRVGITPKTTEVVTVKSAQPVDPPVDPKIATKVTKTADKVAKSTRTVLLGKSSGKSVKEIEAEVLERLHGVMDMTDGGYGYGAKSPQIEKADSNGWMYASYKAPNLFRSRPGEEDDDWPEFMGYDQVNNQFQKVFKDLLDVIEYSIEGEEKGWLSIAVRVKKGPAMSGSAPKDVKPKDPTPAKAKQESPATSGAKDSLSEAERTMISAPLDYKWLDSFKADFFKKKKPFLAGMWKPVSGFANRGKYVLDHPELDKKLYVSFRTLTTYGKVSKGSRLRDPRKTKNYVEVDMWFDGGTPSSTLYSVASRGEGEDARARKLKSQKSVEQVAEKVFGITSVQWR</sequence>
<proteinExistence type="predicted"/>
<gene>
    <name evidence="2" type="ORF">SP15_259</name>
</gene>
<dbReference type="GeneID" id="29125434"/>
<protein>
    <submittedName>
        <fullName evidence="2">Uncharacterized protein</fullName>
    </submittedName>
</protein>
<name>A0A127AWH5_9CAUD</name>
<organism evidence="2 3">
    <name type="scientific">Bacillus phage SP-15</name>
    <dbReference type="NCBI Taxonomy" id="1792032"/>
    <lineage>
        <taxon>Viruses</taxon>
        <taxon>Duplodnaviria</taxon>
        <taxon>Heunggongvirae</taxon>
        <taxon>Uroviricota</taxon>
        <taxon>Caudoviricetes</taxon>
        <taxon>Thornevirus</taxon>
        <taxon>Thornevirus SP15</taxon>
    </lineage>
</organism>
<keyword evidence="3" id="KW-1185">Reference proteome</keyword>
<dbReference type="Proteomes" id="UP000203261">
    <property type="component" value="Segment"/>
</dbReference>
<evidence type="ECO:0000313" key="3">
    <source>
        <dbReference type="Proteomes" id="UP000203261"/>
    </source>
</evidence>
<evidence type="ECO:0000313" key="2">
    <source>
        <dbReference type="EMBL" id="AMM45066.1"/>
    </source>
</evidence>
<dbReference type="KEGG" id="vg:29125434"/>
<dbReference type="RefSeq" id="YP_009302655.1">
    <property type="nucleotide sequence ID" value="NC_031245.1"/>
</dbReference>